<protein>
    <submittedName>
        <fullName evidence="1">Uncharacterized protein</fullName>
    </submittedName>
</protein>
<dbReference type="EMBL" id="CAVNYO010000042">
    <property type="protein sequence ID" value="CAK5263659.1"/>
    <property type="molecule type" value="Genomic_DNA"/>
</dbReference>
<proteinExistence type="predicted"/>
<organism evidence="1 2">
    <name type="scientific">Mycena citricolor</name>
    <dbReference type="NCBI Taxonomy" id="2018698"/>
    <lineage>
        <taxon>Eukaryota</taxon>
        <taxon>Fungi</taxon>
        <taxon>Dikarya</taxon>
        <taxon>Basidiomycota</taxon>
        <taxon>Agaricomycotina</taxon>
        <taxon>Agaricomycetes</taxon>
        <taxon>Agaricomycetidae</taxon>
        <taxon>Agaricales</taxon>
        <taxon>Marasmiineae</taxon>
        <taxon>Mycenaceae</taxon>
        <taxon>Mycena</taxon>
    </lineage>
</organism>
<sequence length="244" mass="27341">MCDLLITCSQTLCHLDYEGWAPLEDSEPEERTVTLPVLRNLRLAFIDDIAALASCIVAPALLNFTLHDVLFCPTLLPVVDRRAATLRDEIAAVFDSLGRSSCTTVTRLRLVGLGHCQRSDVDTFFDRMPNLTDLEISLCDRVYQEALFQPESCFRLPRIVFPILSSLTTTLVRPTDLARFLLRHKTLASAVKPLKKLDVTQKQIADAYARPGICSILAVVLEMSRKEGMLVSATQDPRIYVVEY</sequence>
<name>A0AAD2GWN1_9AGAR</name>
<evidence type="ECO:0000313" key="1">
    <source>
        <dbReference type="EMBL" id="CAK5263659.1"/>
    </source>
</evidence>
<dbReference type="Proteomes" id="UP001295794">
    <property type="component" value="Unassembled WGS sequence"/>
</dbReference>
<reference evidence="1" key="1">
    <citation type="submission" date="2023-11" db="EMBL/GenBank/DDBJ databases">
        <authorList>
            <person name="De Vega J J."/>
            <person name="De Vega J J."/>
        </authorList>
    </citation>
    <scope>NUCLEOTIDE SEQUENCE</scope>
</reference>
<keyword evidence="2" id="KW-1185">Reference proteome</keyword>
<dbReference type="AlphaFoldDB" id="A0AAD2GWN1"/>
<gene>
    <name evidence="1" type="ORF">MYCIT1_LOCUS3198</name>
</gene>
<evidence type="ECO:0000313" key="2">
    <source>
        <dbReference type="Proteomes" id="UP001295794"/>
    </source>
</evidence>
<comment type="caution">
    <text evidence="1">The sequence shown here is derived from an EMBL/GenBank/DDBJ whole genome shotgun (WGS) entry which is preliminary data.</text>
</comment>
<accession>A0AAD2GWN1</accession>